<dbReference type="NCBIfam" id="TIGR01509">
    <property type="entry name" value="HAD-SF-IA-v3"/>
    <property type="match status" value="1"/>
</dbReference>
<dbReference type="Gene3D" id="1.10.150.240">
    <property type="entry name" value="Putative phosphatase, domain 2"/>
    <property type="match status" value="1"/>
</dbReference>
<dbReference type="SFLD" id="SFLDG01129">
    <property type="entry name" value="C1.5:_HAD__Beta-PGM__Phosphata"/>
    <property type="match status" value="1"/>
</dbReference>
<dbReference type="SUPFAM" id="SSF56784">
    <property type="entry name" value="HAD-like"/>
    <property type="match status" value="1"/>
</dbReference>
<dbReference type="AlphaFoldDB" id="A0A0B9G6K9"/>
<dbReference type="PANTHER" id="PTHR46193">
    <property type="entry name" value="6-PHOSPHOGLUCONATE PHOSPHATASE"/>
    <property type="match status" value="1"/>
</dbReference>
<keyword evidence="5" id="KW-0119">Carbohydrate metabolism</keyword>
<sequence>MQAVCFDFDGTLVDSEIFHAENWSQYLSGLNIDISAHDFLVDFAGVPWEIVANHFSSVANLPHTAAAVVSDMERLTYDAIMERGIPAKQGAFELIKSLHGSRPLAVVTGSPRNYVEGMLAHLGWLEYFDHVFSGEDVKNNKPAPEIYQLACRTLGIAEHQAVAIEDSQTGAQSAYTAGLRLVVVNDLHPVGQDLTPYCYDNLREAQAQRASWLVAS</sequence>
<comment type="cofactor">
    <cofactor evidence="1">
        <name>Mg(2+)</name>
        <dbReference type="ChEBI" id="CHEBI:18420"/>
    </cofactor>
</comment>
<dbReference type="Pfam" id="PF13419">
    <property type="entry name" value="HAD_2"/>
    <property type="match status" value="1"/>
</dbReference>
<proteinExistence type="inferred from homology"/>
<keyword evidence="4" id="KW-0460">Magnesium</keyword>
<keyword evidence="6" id="KW-0378">Hydrolase</keyword>
<evidence type="ECO:0000256" key="5">
    <source>
        <dbReference type="ARBA" id="ARBA00023277"/>
    </source>
</evidence>
<dbReference type="RefSeq" id="WP_039460480.1">
    <property type="nucleotide sequence ID" value="NZ_JWLZ01000113.1"/>
</dbReference>
<dbReference type="InterPro" id="IPR051600">
    <property type="entry name" value="Beta-PGM-like"/>
</dbReference>
<dbReference type="PANTHER" id="PTHR46193:SF18">
    <property type="entry name" value="HEXITOL PHOSPHATASE B"/>
    <property type="match status" value="1"/>
</dbReference>
<dbReference type="InterPro" id="IPR036412">
    <property type="entry name" value="HAD-like_sf"/>
</dbReference>
<dbReference type="SFLD" id="SFLDS00003">
    <property type="entry name" value="Haloacid_Dehalogenase"/>
    <property type="match status" value="1"/>
</dbReference>
<dbReference type="InterPro" id="IPR023214">
    <property type="entry name" value="HAD_sf"/>
</dbReference>
<gene>
    <name evidence="6" type="ORF">RJ45_08010</name>
</gene>
<protein>
    <submittedName>
        <fullName evidence="6">HAD family hydrolase</fullName>
    </submittedName>
</protein>
<dbReference type="Proteomes" id="UP000031278">
    <property type="component" value="Unassembled WGS sequence"/>
</dbReference>
<dbReference type="InterPro" id="IPR041492">
    <property type="entry name" value="HAD_2"/>
</dbReference>
<name>A0A0B9G6K9_9GAMM</name>
<accession>A0A0B9G6K9</accession>
<evidence type="ECO:0000313" key="6">
    <source>
        <dbReference type="EMBL" id="KHT64204.1"/>
    </source>
</evidence>
<organism evidence="6 7">
    <name type="scientific">Photobacterium gaetbulicola</name>
    <dbReference type="NCBI Taxonomy" id="1295392"/>
    <lineage>
        <taxon>Bacteria</taxon>
        <taxon>Pseudomonadati</taxon>
        <taxon>Pseudomonadota</taxon>
        <taxon>Gammaproteobacteria</taxon>
        <taxon>Vibrionales</taxon>
        <taxon>Vibrionaceae</taxon>
        <taxon>Photobacterium</taxon>
    </lineage>
</organism>
<comment type="similarity">
    <text evidence="2">Belongs to the HAD-like hydrolase superfamily. CbbY/CbbZ/Gph/YieH family.</text>
</comment>
<evidence type="ECO:0000256" key="1">
    <source>
        <dbReference type="ARBA" id="ARBA00001946"/>
    </source>
</evidence>
<dbReference type="InterPro" id="IPR023198">
    <property type="entry name" value="PGP-like_dom2"/>
</dbReference>
<keyword evidence="3" id="KW-0479">Metal-binding</keyword>
<reference evidence="6 7" key="1">
    <citation type="submission" date="2014-12" db="EMBL/GenBank/DDBJ databases">
        <title>Genome sequencing of Photobacterium gaetbulicola AD005a.</title>
        <authorList>
            <person name="Adrian T.G.S."/>
            <person name="Chan K.G."/>
        </authorList>
    </citation>
    <scope>NUCLEOTIDE SEQUENCE [LARGE SCALE GENOMIC DNA]</scope>
    <source>
        <strain evidence="6 7">AD005a</strain>
    </source>
</reference>
<evidence type="ECO:0000313" key="7">
    <source>
        <dbReference type="Proteomes" id="UP000031278"/>
    </source>
</evidence>
<evidence type="ECO:0000256" key="2">
    <source>
        <dbReference type="ARBA" id="ARBA00006171"/>
    </source>
</evidence>
<comment type="caution">
    <text evidence="6">The sequence shown here is derived from an EMBL/GenBank/DDBJ whole genome shotgun (WGS) entry which is preliminary data.</text>
</comment>
<evidence type="ECO:0000256" key="3">
    <source>
        <dbReference type="ARBA" id="ARBA00022723"/>
    </source>
</evidence>
<dbReference type="GO" id="GO:0016787">
    <property type="term" value="F:hydrolase activity"/>
    <property type="evidence" value="ECO:0007669"/>
    <property type="project" value="UniProtKB-KW"/>
</dbReference>
<evidence type="ECO:0000256" key="4">
    <source>
        <dbReference type="ARBA" id="ARBA00022842"/>
    </source>
</evidence>
<dbReference type="EMBL" id="JWLZ01000113">
    <property type="protein sequence ID" value="KHT64204.1"/>
    <property type="molecule type" value="Genomic_DNA"/>
</dbReference>
<dbReference type="GO" id="GO:0046872">
    <property type="term" value="F:metal ion binding"/>
    <property type="evidence" value="ECO:0007669"/>
    <property type="project" value="UniProtKB-KW"/>
</dbReference>
<dbReference type="InterPro" id="IPR006439">
    <property type="entry name" value="HAD-SF_hydro_IA"/>
</dbReference>
<dbReference type="Gene3D" id="3.40.50.1000">
    <property type="entry name" value="HAD superfamily/HAD-like"/>
    <property type="match status" value="1"/>
</dbReference>
<dbReference type="CDD" id="cd07505">
    <property type="entry name" value="HAD_BPGM-like"/>
    <property type="match status" value="1"/>
</dbReference>